<dbReference type="PRINTS" id="PR00151">
    <property type="entry name" value="PORPHBDMNASE"/>
</dbReference>
<comment type="cofactor">
    <cofactor evidence="4">
        <name>dipyrromethane</name>
        <dbReference type="ChEBI" id="CHEBI:60342"/>
    </cofactor>
    <text evidence="4">Binds 1 dipyrromethane group covalently.</text>
</comment>
<comment type="catalytic activity">
    <reaction evidence="4">
        <text>4 porphobilinogen + H2O = hydroxymethylbilane + 4 NH4(+)</text>
        <dbReference type="Rhea" id="RHEA:13185"/>
        <dbReference type="ChEBI" id="CHEBI:15377"/>
        <dbReference type="ChEBI" id="CHEBI:28938"/>
        <dbReference type="ChEBI" id="CHEBI:57845"/>
        <dbReference type="ChEBI" id="CHEBI:58126"/>
        <dbReference type="EC" id="2.5.1.61"/>
    </reaction>
</comment>
<dbReference type="SUPFAM" id="SSF54782">
    <property type="entry name" value="Porphobilinogen deaminase (hydroxymethylbilane synthase), C-terminal domain"/>
    <property type="match status" value="1"/>
</dbReference>
<feature type="modified residue" description="S-(dipyrrolylmethanemethyl)cysteine" evidence="4">
    <location>
        <position position="235"/>
    </location>
</feature>
<dbReference type="PANTHER" id="PTHR11557">
    <property type="entry name" value="PORPHOBILINOGEN DEAMINASE"/>
    <property type="match status" value="1"/>
</dbReference>
<evidence type="ECO:0000259" key="5">
    <source>
        <dbReference type="Pfam" id="PF01379"/>
    </source>
</evidence>
<keyword evidence="3 4" id="KW-0627">Porphyrin biosynthesis</keyword>
<evidence type="ECO:0000256" key="1">
    <source>
        <dbReference type="ARBA" id="ARBA00005638"/>
    </source>
</evidence>
<dbReference type="SUPFAM" id="SSF53850">
    <property type="entry name" value="Periplasmic binding protein-like II"/>
    <property type="match status" value="1"/>
</dbReference>
<evidence type="ECO:0000313" key="7">
    <source>
        <dbReference type="EMBL" id="NLJ23199.1"/>
    </source>
</evidence>
<name>A0A7K4AJS2_METSH</name>
<sequence>MIVGTRGSPLALRQTQIVQERLKGLGIQTQLCRVKTSGDVFLDKPLHQLTGFGVFVAEIDERMLSGKIDLAVHSMKDLPTKRPEELIVSAVLKRDSPYDVLLCREKSVKSIEELDQGARVGTSSMRRMAQLLRARPDLNILSLRGNLQTRLSKLERGDYDAIVLAEAGLERMGYHPDYVRLDGERFVPSANQGTIIVVAKAGSEAEACSRALDDAHARSETMIERKIMETVGGGCVVPMAVHALVQKGEARVLAEVLSPDGKRFVRLDERISLVQNHLAVAEDMGERLMRMGGRELVDEAVKFFGNR</sequence>
<accession>A0A7K4AJS2</accession>
<evidence type="ECO:0000256" key="3">
    <source>
        <dbReference type="ARBA" id="ARBA00023244"/>
    </source>
</evidence>
<comment type="caution">
    <text evidence="7">The sequence shown here is derived from an EMBL/GenBank/DDBJ whole genome shotgun (WGS) entry which is preliminary data.</text>
</comment>
<dbReference type="Gene3D" id="3.40.190.10">
    <property type="entry name" value="Periplasmic binding protein-like II"/>
    <property type="match status" value="2"/>
</dbReference>
<dbReference type="PIRSF" id="PIRSF001438">
    <property type="entry name" value="4pyrrol_synth_OHMeBilane_synth"/>
    <property type="match status" value="1"/>
</dbReference>
<protein>
    <recommendedName>
        <fullName evidence="4">Probable porphobilinogen deaminase</fullName>
        <shortName evidence="4">PBG</shortName>
        <ecNumber evidence="4">2.5.1.61</ecNumber>
    </recommendedName>
    <alternativeName>
        <fullName evidence="4">Hydroxymethylbilane synthase</fullName>
        <shortName evidence="4">HMBS</shortName>
    </alternativeName>
    <alternativeName>
        <fullName evidence="4">Pre-uroporphyrinogen synthase</fullName>
    </alternativeName>
</protein>
<feature type="domain" description="Porphobilinogen deaminase C-terminal" evidence="6">
    <location>
        <begin position="221"/>
        <end position="288"/>
    </location>
</feature>
<evidence type="ECO:0000256" key="4">
    <source>
        <dbReference type="HAMAP-Rule" id="MF_00260"/>
    </source>
</evidence>
<dbReference type="PROSITE" id="PS00533">
    <property type="entry name" value="PORPHOBILINOGEN_DEAM"/>
    <property type="match status" value="1"/>
</dbReference>
<dbReference type="EMBL" id="JAAYUN010000154">
    <property type="protein sequence ID" value="NLJ23199.1"/>
    <property type="molecule type" value="Genomic_DNA"/>
</dbReference>
<dbReference type="HAMAP" id="MF_00260">
    <property type="entry name" value="Porphobil_deam"/>
    <property type="match status" value="1"/>
</dbReference>
<dbReference type="GO" id="GO:0005737">
    <property type="term" value="C:cytoplasm"/>
    <property type="evidence" value="ECO:0007669"/>
    <property type="project" value="UniProtKB-UniRule"/>
</dbReference>
<dbReference type="GO" id="GO:0004418">
    <property type="term" value="F:hydroxymethylbilane synthase activity"/>
    <property type="evidence" value="ECO:0007669"/>
    <property type="project" value="UniProtKB-UniRule"/>
</dbReference>
<proteinExistence type="inferred from homology"/>
<organism evidence="7 8">
    <name type="scientific">Methanothrix soehngenii</name>
    <name type="common">Methanosaeta concilii</name>
    <dbReference type="NCBI Taxonomy" id="2223"/>
    <lineage>
        <taxon>Archaea</taxon>
        <taxon>Methanobacteriati</taxon>
        <taxon>Methanobacteriota</taxon>
        <taxon>Stenosarchaea group</taxon>
        <taxon>Methanomicrobia</taxon>
        <taxon>Methanotrichales</taxon>
        <taxon>Methanotrichaceae</taxon>
        <taxon>Methanothrix</taxon>
    </lineage>
</organism>
<dbReference type="InterPro" id="IPR022419">
    <property type="entry name" value="Porphobilin_deaminase_cofac_BS"/>
</dbReference>
<evidence type="ECO:0000256" key="2">
    <source>
        <dbReference type="ARBA" id="ARBA00022679"/>
    </source>
</evidence>
<dbReference type="Proteomes" id="UP000544742">
    <property type="component" value="Unassembled WGS sequence"/>
</dbReference>
<dbReference type="InterPro" id="IPR000860">
    <property type="entry name" value="HemC"/>
</dbReference>
<comment type="similarity">
    <text evidence="1 4">Belongs to the HMBS family.</text>
</comment>
<dbReference type="InterPro" id="IPR036803">
    <property type="entry name" value="Porphobilinogen_deaminase_C_sf"/>
</dbReference>
<comment type="miscellaneous">
    <text evidence="4">The porphobilinogen subunits are added to the dipyrromethane group.</text>
</comment>
<keyword evidence="2 4" id="KW-0808">Transferase</keyword>
<comment type="function">
    <text evidence="4">Tetrapolymerization of the monopyrrole PBG into the hydroxymethylbilane pre-uroporphyrinogen in several discrete steps.</text>
</comment>
<dbReference type="GO" id="GO:0006782">
    <property type="term" value="P:protoporphyrinogen IX biosynthetic process"/>
    <property type="evidence" value="ECO:0007669"/>
    <property type="project" value="UniProtKB-UniRule"/>
</dbReference>
<reference evidence="7 8" key="1">
    <citation type="journal article" date="2020" name="Biotechnol. Biofuels">
        <title>New insights from the biogas microbiome by comprehensive genome-resolved metagenomics of nearly 1600 species originating from multiple anaerobic digesters.</title>
        <authorList>
            <person name="Campanaro S."/>
            <person name="Treu L."/>
            <person name="Rodriguez-R L.M."/>
            <person name="Kovalovszki A."/>
            <person name="Ziels R.M."/>
            <person name="Maus I."/>
            <person name="Zhu X."/>
            <person name="Kougias P.G."/>
            <person name="Basile A."/>
            <person name="Luo G."/>
            <person name="Schluter A."/>
            <person name="Konstantinidis K.T."/>
            <person name="Angelidaki I."/>
        </authorList>
    </citation>
    <scope>NUCLEOTIDE SEQUENCE [LARGE SCALE GENOMIC DNA]</scope>
    <source>
        <strain evidence="7">AS27yjCOA_157</strain>
    </source>
</reference>
<evidence type="ECO:0000313" key="8">
    <source>
        <dbReference type="Proteomes" id="UP000544742"/>
    </source>
</evidence>
<dbReference type="Pfam" id="PF03900">
    <property type="entry name" value="Porphobil_deamC"/>
    <property type="match status" value="1"/>
</dbReference>
<dbReference type="PANTHER" id="PTHR11557:SF0">
    <property type="entry name" value="PORPHOBILINOGEN DEAMINASE"/>
    <property type="match status" value="1"/>
</dbReference>
<gene>
    <name evidence="4 7" type="primary">hemC</name>
    <name evidence="7" type="ORF">GX426_08850</name>
</gene>
<dbReference type="Gene3D" id="3.30.160.40">
    <property type="entry name" value="Porphobilinogen deaminase, C-terminal domain"/>
    <property type="match status" value="1"/>
</dbReference>
<dbReference type="EC" id="2.5.1.61" evidence="4"/>
<dbReference type="NCBIfam" id="TIGR00212">
    <property type="entry name" value="hemC"/>
    <property type="match status" value="1"/>
</dbReference>
<dbReference type="AlphaFoldDB" id="A0A7K4AJS2"/>
<feature type="domain" description="Porphobilinogen deaminase N-terminal" evidence="5">
    <location>
        <begin position="2"/>
        <end position="204"/>
    </location>
</feature>
<dbReference type="InterPro" id="IPR022418">
    <property type="entry name" value="Porphobilinogen_deaminase_C"/>
</dbReference>
<dbReference type="Pfam" id="PF01379">
    <property type="entry name" value="Porphobil_deam"/>
    <property type="match status" value="1"/>
</dbReference>
<dbReference type="FunFam" id="3.40.190.10:FF:000005">
    <property type="entry name" value="Porphobilinogen deaminase"/>
    <property type="match status" value="1"/>
</dbReference>
<dbReference type="InterPro" id="IPR022417">
    <property type="entry name" value="Porphobilin_deaminase_N"/>
</dbReference>
<evidence type="ECO:0000259" key="6">
    <source>
        <dbReference type="Pfam" id="PF03900"/>
    </source>
</evidence>